<dbReference type="SUPFAM" id="SSF50249">
    <property type="entry name" value="Nucleic acid-binding proteins"/>
    <property type="match status" value="1"/>
</dbReference>
<dbReference type="Pfam" id="PF01796">
    <property type="entry name" value="OB_ChsH2_C"/>
    <property type="match status" value="1"/>
</dbReference>
<dbReference type="InterPro" id="IPR012340">
    <property type="entry name" value="NA-bd_OB-fold"/>
</dbReference>
<protein>
    <submittedName>
        <fullName evidence="2">Unannotated protein</fullName>
    </submittedName>
</protein>
<dbReference type="PANTHER" id="PTHR34075:SF4">
    <property type="entry name" value="DUF35 DOMAIN-CONTAINING PROTEIN"/>
    <property type="match status" value="1"/>
</dbReference>
<evidence type="ECO:0000313" key="3">
    <source>
        <dbReference type="EMBL" id="CAB4832569.1"/>
    </source>
</evidence>
<dbReference type="EMBL" id="CAEZXG010000080">
    <property type="protein sequence ID" value="CAB4687223.1"/>
    <property type="molecule type" value="Genomic_DNA"/>
</dbReference>
<reference evidence="2" key="1">
    <citation type="submission" date="2020-05" db="EMBL/GenBank/DDBJ databases">
        <authorList>
            <person name="Chiriac C."/>
            <person name="Salcher M."/>
            <person name="Ghai R."/>
            <person name="Kavagutti S V."/>
        </authorList>
    </citation>
    <scope>NUCLEOTIDE SEQUENCE</scope>
</reference>
<dbReference type="EMBL" id="CAFABF010000082">
    <property type="protein sequence ID" value="CAB4832569.1"/>
    <property type="molecule type" value="Genomic_DNA"/>
</dbReference>
<name>A0A6J6NSI3_9ZZZZ</name>
<dbReference type="InterPro" id="IPR002878">
    <property type="entry name" value="ChsH2_C"/>
</dbReference>
<evidence type="ECO:0000313" key="2">
    <source>
        <dbReference type="EMBL" id="CAB4687223.1"/>
    </source>
</evidence>
<dbReference type="AlphaFoldDB" id="A0A6J6NSI3"/>
<feature type="domain" description="ChsH2 C-terminal OB-fold" evidence="1">
    <location>
        <begin position="74"/>
        <end position="144"/>
    </location>
</feature>
<dbReference type="InterPro" id="IPR052513">
    <property type="entry name" value="Thioester_dehydratase-like"/>
</dbReference>
<proteinExistence type="predicted"/>
<dbReference type="PANTHER" id="PTHR34075">
    <property type="entry name" value="BLR3430 PROTEIN"/>
    <property type="match status" value="1"/>
</dbReference>
<gene>
    <name evidence="2" type="ORF">UFOPK2359_01032</name>
    <name evidence="3" type="ORF">UFOPK3167_01180</name>
</gene>
<sequence>MTSNKNASANDSSAERFYEQTWDLQYKHALGRTVSRFLDGLAEGKIWGRRTTDGRVLVPARSYDDLTHEETGEWVEVANNGVIEMSTVVYEAFNGLPKPPYALAYVMLEGADTALVGYVKGLDLSVQSVAIEAVKIGRHVHVCFAKTPTGTAADYWFELEATS</sequence>
<evidence type="ECO:0000259" key="1">
    <source>
        <dbReference type="Pfam" id="PF01796"/>
    </source>
</evidence>
<accession>A0A6J6NSI3</accession>
<dbReference type="Gene3D" id="6.10.30.10">
    <property type="match status" value="1"/>
</dbReference>
<organism evidence="2">
    <name type="scientific">freshwater metagenome</name>
    <dbReference type="NCBI Taxonomy" id="449393"/>
    <lineage>
        <taxon>unclassified sequences</taxon>
        <taxon>metagenomes</taxon>
        <taxon>ecological metagenomes</taxon>
    </lineage>
</organism>